<sequence>MHTQTARAPSSSQPQTKFTKPTHHHHRALPNLPQPIQPAHFKNPNQIHKNIQAPANKTHPSNQNLPKSPIHQYHPKPTNRALPAIINHQAVNFSSPPSPHLPCCPCIKRKIAEEKKKINEEERRDSAQNPAIQSTHARRRRCSTHHNPQGAAASKPETQQIGK</sequence>
<name>A0AAW1VRQ2_RUBAR</name>
<keyword evidence="3" id="KW-1185">Reference proteome</keyword>
<dbReference type="AlphaFoldDB" id="A0AAW1VRQ2"/>
<feature type="region of interest" description="Disordered" evidence="1">
    <location>
        <begin position="1"/>
        <end position="42"/>
    </location>
</feature>
<feature type="compositionally biased region" description="Polar residues" evidence="1">
    <location>
        <begin position="54"/>
        <end position="66"/>
    </location>
</feature>
<organism evidence="2 3">
    <name type="scientific">Rubus argutus</name>
    <name type="common">Southern blackberry</name>
    <dbReference type="NCBI Taxonomy" id="59490"/>
    <lineage>
        <taxon>Eukaryota</taxon>
        <taxon>Viridiplantae</taxon>
        <taxon>Streptophyta</taxon>
        <taxon>Embryophyta</taxon>
        <taxon>Tracheophyta</taxon>
        <taxon>Spermatophyta</taxon>
        <taxon>Magnoliopsida</taxon>
        <taxon>eudicotyledons</taxon>
        <taxon>Gunneridae</taxon>
        <taxon>Pentapetalae</taxon>
        <taxon>rosids</taxon>
        <taxon>fabids</taxon>
        <taxon>Rosales</taxon>
        <taxon>Rosaceae</taxon>
        <taxon>Rosoideae</taxon>
        <taxon>Rosoideae incertae sedis</taxon>
        <taxon>Rubus</taxon>
    </lineage>
</organism>
<dbReference type="Proteomes" id="UP001457282">
    <property type="component" value="Unassembled WGS sequence"/>
</dbReference>
<feature type="region of interest" description="Disordered" evidence="1">
    <location>
        <begin position="117"/>
        <end position="163"/>
    </location>
</feature>
<evidence type="ECO:0000256" key="1">
    <source>
        <dbReference type="SAM" id="MobiDB-lite"/>
    </source>
</evidence>
<protein>
    <submittedName>
        <fullName evidence="2">Uncharacterized protein</fullName>
    </submittedName>
</protein>
<feature type="compositionally biased region" description="Basic and acidic residues" evidence="1">
    <location>
        <begin position="117"/>
        <end position="126"/>
    </location>
</feature>
<reference evidence="2 3" key="1">
    <citation type="journal article" date="2023" name="G3 (Bethesda)">
        <title>A chromosome-length genome assembly and annotation of blackberry (Rubus argutus, cv. 'Hillquist').</title>
        <authorList>
            <person name="Bruna T."/>
            <person name="Aryal R."/>
            <person name="Dudchenko O."/>
            <person name="Sargent D.J."/>
            <person name="Mead D."/>
            <person name="Buti M."/>
            <person name="Cavallini A."/>
            <person name="Hytonen T."/>
            <person name="Andres J."/>
            <person name="Pham M."/>
            <person name="Weisz D."/>
            <person name="Mascagni F."/>
            <person name="Usai G."/>
            <person name="Natali L."/>
            <person name="Bassil N."/>
            <person name="Fernandez G.E."/>
            <person name="Lomsadze A."/>
            <person name="Armour M."/>
            <person name="Olukolu B."/>
            <person name="Poorten T."/>
            <person name="Britton C."/>
            <person name="Davik J."/>
            <person name="Ashrafi H."/>
            <person name="Aiden E.L."/>
            <person name="Borodovsky M."/>
            <person name="Worthington M."/>
        </authorList>
    </citation>
    <scope>NUCLEOTIDE SEQUENCE [LARGE SCALE GENOMIC DNA]</scope>
    <source>
        <strain evidence="2">PI 553951</strain>
    </source>
</reference>
<proteinExistence type="predicted"/>
<evidence type="ECO:0000313" key="3">
    <source>
        <dbReference type="Proteomes" id="UP001457282"/>
    </source>
</evidence>
<gene>
    <name evidence="2" type="ORF">M0R45_002177</name>
</gene>
<accession>A0AAW1VRQ2</accession>
<comment type="caution">
    <text evidence="2">The sequence shown here is derived from an EMBL/GenBank/DDBJ whole genome shotgun (WGS) entry which is preliminary data.</text>
</comment>
<dbReference type="EMBL" id="JBEDUW010000032">
    <property type="protein sequence ID" value="KAK9907170.1"/>
    <property type="molecule type" value="Genomic_DNA"/>
</dbReference>
<feature type="region of interest" description="Disordered" evidence="1">
    <location>
        <begin position="54"/>
        <end position="79"/>
    </location>
</feature>
<evidence type="ECO:0000313" key="2">
    <source>
        <dbReference type="EMBL" id="KAK9907170.1"/>
    </source>
</evidence>
<feature type="compositionally biased region" description="Polar residues" evidence="1">
    <location>
        <begin position="1"/>
        <end position="19"/>
    </location>
</feature>